<evidence type="ECO:0000256" key="2">
    <source>
        <dbReference type="SAM" id="Phobius"/>
    </source>
</evidence>
<feature type="compositionally biased region" description="Pro residues" evidence="1">
    <location>
        <begin position="256"/>
        <end position="272"/>
    </location>
</feature>
<protein>
    <submittedName>
        <fullName evidence="3">Uncharacterized protein</fullName>
    </submittedName>
</protein>
<keyword evidence="2" id="KW-0472">Membrane</keyword>
<proteinExistence type="predicted"/>
<feature type="transmembrane region" description="Helical" evidence="2">
    <location>
        <begin position="105"/>
        <end position="125"/>
    </location>
</feature>
<accession>A0ABR4D754</accession>
<feature type="transmembrane region" description="Helical" evidence="2">
    <location>
        <begin position="201"/>
        <end position="222"/>
    </location>
</feature>
<dbReference type="RefSeq" id="XP_070864839.1">
    <property type="nucleotide sequence ID" value="XM_071012067.1"/>
</dbReference>
<feature type="region of interest" description="Disordered" evidence="1">
    <location>
        <begin position="249"/>
        <end position="344"/>
    </location>
</feature>
<evidence type="ECO:0000313" key="3">
    <source>
        <dbReference type="EMBL" id="KAL2266112.1"/>
    </source>
</evidence>
<comment type="caution">
    <text evidence="3">The sequence shown here is derived from an EMBL/GenBank/DDBJ whole genome shotgun (WGS) entry which is preliminary data.</text>
</comment>
<evidence type="ECO:0000313" key="4">
    <source>
        <dbReference type="Proteomes" id="UP001600064"/>
    </source>
</evidence>
<evidence type="ECO:0000256" key="1">
    <source>
        <dbReference type="SAM" id="MobiDB-lite"/>
    </source>
</evidence>
<organism evidence="3 4">
    <name type="scientific">Remersonia thermophila</name>
    <dbReference type="NCBI Taxonomy" id="72144"/>
    <lineage>
        <taxon>Eukaryota</taxon>
        <taxon>Fungi</taxon>
        <taxon>Dikarya</taxon>
        <taxon>Ascomycota</taxon>
        <taxon>Pezizomycotina</taxon>
        <taxon>Sordariomycetes</taxon>
        <taxon>Sordariomycetidae</taxon>
        <taxon>Sordariales</taxon>
        <taxon>Sordariales incertae sedis</taxon>
        <taxon>Remersonia</taxon>
    </lineage>
</organism>
<keyword evidence="2" id="KW-0812">Transmembrane</keyword>
<keyword evidence="2" id="KW-1133">Transmembrane helix</keyword>
<feature type="compositionally biased region" description="Polar residues" evidence="1">
    <location>
        <begin position="299"/>
        <end position="311"/>
    </location>
</feature>
<keyword evidence="4" id="KW-1185">Reference proteome</keyword>
<gene>
    <name evidence="3" type="ORF">VTJ83DRAFT_5464</name>
</gene>
<feature type="region of interest" description="Disordered" evidence="1">
    <location>
        <begin position="15"/>
        <end position="36"/>
    </location>
</feature>
<reference evidence="3 4" key="1">
    <citation type="journal article" date="2024" name="Commun. Biol.">
        <title>Comparative genomic analysis of thermophilic fungi reveals convergent evolutionary adaptations and gene losses.</title>
        <authorList>
            <person name="Steindorff A.S."/>
            <person name="Aguilar-Pontes M.V."/>
            <person name="Robinson A.J."/>
            <person name="Andreopoulos B."/>
            <person name="LaButti K."/>
            <person name="Kuo A."/>
            <person name="Mondo S."/>
            <person name="Riley R."/>
            <person name="Otillar R."/>
            <person name="Haridas S."/>
            <person name="Lipzen A."/>
            <person name="Grimwood J."/>
            <person name="Schmutz J."/>
            <person name="Clum A."/>
            <person name="Reid I.D."/>
            <person name="Moisan M.C."/>
            <person name="Butler G."/>
            <person name="Nguyen T.T.M."/>
            <person name="Dewar K."/>
            <person name="Conant G."/>
            <person name="Drula E."/>
            <person name="Henrissat B."/>
            <person name="Hansel C."/>
            <person name="Singer S."/>
            <person name="Hutchinson M.I."/>
            <person name="de Vries R.P."/>
            <person name="Natvig D.O."/>
            <person name="Powell A.J."/>
            <person name="Tsang A."/>
            <person name="Grigoriev I.V."/>
        </authorList>
    </citation>
    <scope>NUCLEOTIDE SEQUENCE [LARGE SCALE GENOMIC DNA]</scope>
    <source>
        <strain evidence="3 4">ATCC 22073</strain>
    </source>
</reference>
<dbReference type="Proteomes" id="UP001600064">
    <property type="component" value="Unassembled WGS sequence"/>
</dbReference>
<dbReference type="EMBL" id="JAZGUE010000005">
    <property type="protein sequence ID" value="KAL2266112.1"/>
    <property type="molecule type" value="Genomic_DNA"/>
</dbReference>
<sequence>MPRCSLFRLRSQCARDGGRTRAQPDDDMDNMDEKLPTRRPRDWSAIGLTLLRLLQFCYFAFAYCALRSATRSGVLHHGRDRAPWQDQADGIQHGGRLMRWAKTQFSVTLIYHAAVLVVPCLLRLVRATRQPVAGLGTLFGDGVAMMAMLNTLVMLDAVHEGECRSFASNSEFDLRQVFKLAKGGERGDDANRRDVCRSLDVVFALGGVVVLSYFVTAAVTAWRAKRSSLAGCHPAEPAADVERGIVGHADPAETLPTPPTPRGRHSPPPPYHPVSSDMAQGRPSFERRPSYDRPPPTPITRSRASTETMSSLGYERYLVSDGWRAPERPPEYSSRPPSLHHAAL</sequence>
<name>A0ABR4D754_9PEZI</name>
<feature type="transmembrane region" description="Helical" evidence="2">
    <location>
        <begin position="132"/>
        <end position="155"/>
    </location>
</feature>
<dbReference type="GeneID" id="98126711"/>
<feature type="transmembrane region" description="Helical" evidence="2">
    <location>
        <begin position="43"/>
        <end position="63"/>
    </location>
</feature>